<dbReference type="Pfam" id="PF14833">
    <property type="entry name" value="NAD_binding_11"/>
    <property type="match status" value="1"/>
</dbReference>
<accession>A0A9P9Z9C2</accession>
<dbReference type="SUPFAM" id="SSF48179">
    <property type="entry name" value="6-phosphogluconate dehydrogenase C-terminal domain-like"/>
    <property type="match status" value="1"/>
</dbReference>
<organism evidence="7 8">
    <name type="scientific">Rhynchospora breviuscula</name>
    <dbReference type="NCBI Taxonomy" id="2022672"/>
    <lineage>
        <taxon>Eukaryota</taxon>
        <taxon>Viridiplantae</taxon>
        <taxon>Streptophyta</taxon>
        <taxon>Embryophyta</taxon>
        <taxon>Tracheophyta</taxon>
        <taxon>Spermatophyta</taxon>
        <taxon>Magnoliopsida</taxon>
        <taxon>Liliopsida</taxon>
        <taxon>Poales</taxon>
        <taxon>Cyperaceae</taxon>
        <taxon>Cyperoideae</taxon>
        <taxon>Rhynchosporeae</taxon>
        <taxon>Rhynchospora</taxon>
    </lineage>
</organism>
<dbReference type="InterPro" id="IPR015815">
    <property type="entry name" value="HIBADH-related"/>
</dbReference>
<dbReference type="InterPro" id="IPR051265">
    <property type="entry name" value="HIBADH-related_NP60_sf"/>
</dbReference>
<evidence type="ECO:0000256" key="4">
    <source>
        <dbReference type="PIRSR" id="PIRSR000103-1"/>
    </source>
</evidence>
<protein>
    <recommendedName>
        <fullName evidence="9">3-hydroxyisobutyrate dehydrogenase</fullName>
    </recommendedName>
</protein>
<name>A0A9P9Z9C2_9POAL</name>
<evidence type="ECO:0000256" key="3">
    <source>
        <dbReference type="ARBA" id="ARBA00023027"/>
    </source>
</evidence>
<keyword evidence="3" id="KW-0520">NAD</keyword>
<keyword evidence="2" id="KW-0560">Oxidoreductase</keyword>
<proteinExistence type="inferred from homology"/>
<dbReference type="GO" id="GO:0016491">
    <property type="term" value="F:oxidoreductase activity"/>
    <property type="evidence" value="ECO:0007669"/>
    <property type="project" value="UniProtKB-KW"/>
</dbReference>
<dbReference type="GO" id="GO:0050661">
    <property type="term" value="F:NADP binding"/>
    <property type="evidence" value="ECO:0007669"/>
    <property type="project" value="InterPro"/>
</dbReference>
<sequence length="285" mass="28474">MRTTVIGTGIMGAGMAGSLAREGHEVVVWNRTAEKARALAGDGIEAAEDLAGAVAGADVVITMLYDTDAVLAVTDELVGALGADAVWVQSATVGPDGARRIAEAAGNAAGRMLDAPVLGTKKPAEDGALVVLASGPAALVEKAQPALDAVGSRTVRAGEDLGAASALKLACNSWVGLVTAGTAQALALASAQGVDPQLFLDAIEGGAVDTPYAHVKGKPMLTGDYSAVSFALDGVRKDLGLMVSAAESGGMPTDLLRTVLGLYDRASERGHGAEDLAAVRTAFAG</sequence>
<dbReference type="PIRSF" id="PIRSF000103">
    <property type="entry name" value="HIBADH"/>
    <property type="match status" value="1"/>
</dbReference>
<dbReference type="InterPro" id="IPR029154">
    <property type="entry name" value="HIBADH-like_NADP-bd"/>
</dbReference>
<dbReference type="EMBL" id="JAMQYH010000041">
    <property type="protein sequence ID" value="KAJ1684266.1"/>
    <property type="molecule type" value="Genomic_DNA"/>
</dbReference>
<evidence type="ECO:0000259" key="5">
    <source>
        <dbReference type="Pfam" id="PF03446"/>
    </source>
</evidence>
<gene>
    <name evidence="7" type="ORF">LUZ63_020559</name>
</gene>
<dbReference type="OrthoDB" id="435038at2759"/>
<dbReference type="InterPro" id="IPR006115">
    <property type="entry name" value="6PGDH_NADP-bd"/>
</dbReference>
<evidence type="ECO:0000313" key="8">
    <source>
        <dbReference type="Proteomes" id="UP001151287"/>
    </source>
</evidence>
<dbReference type="Gene3D" id="1.10.1040.10">
    <property type="entry name" value="N-(1-d-carboxylethyl)-l-norvaline Dehydrogenase, domain 2"/>
    <property type="match status" value="1"/>
</dbReference>
<evidence type="ECO:0000259" key="6">
    <source>
        <dbReference type="Pfam" id="PF14833"/>
    </source>
</evidence>
<comment type="similarity">
    <text evidence="1">Belongs to the HIBADH-related family. NP60 subfamily.</text>
</comment>
<dbReference type="GO" id="GO:0051287">
    <property type="term" value="F:NAD binding"/>
    <property type="evidence" value="ECO:0007669"/>
    <property type="project" value="InterPro"/>
</dbReference>
<dbReference type="PANTHER" id="PTHR43580:SF2">
    <property type="entry name" value="CYTOKINE-LIKE NUCLEAR FACTOR N-PAC"/>
    <property type="match status" value="1"/>
</dbReference>
<reference evidence="7" key="1">
    <citation type="journal article" date="2022" name="Cell">
        <title>Repeat-based holocentromeres influence genome architecture and karyotype evolution.</title>
        <authorList>
            <person name="Hofstatter P.G."/>
            <person name="Thangavel G."/>
            <person name="Lux T."/>
            <person name="Neumann P."/>
            <person name="Vondrak T."/>
            <person name="Novak P."/>
            <person name="Zhang M."/>
            <person name="Costa L."/>
            <person name="Castellani M."/>
            <person name="Scott A."/>
            <person name="Toegelov H."/>
            <person name="Fuchs J."/>
            <person name="Mata-Sucre Y."/>
            <person name="Dias Y."/>
            <person name="Vanzela A.L.L."/>
            <person name="Huettel B."/>
            <person name="Almeida C.C.S."/>
            <person name="Simkova H."/>
            <person name="Souza G."/>
            <person name="Pedrosa-Harand A."/>
            <person name="Macas J."/>
            <person name="Mayer K.F.X."/>
            <person name="Houben A."/>
            <person name="Marques A."/>
        </authorList>
    </citation>
    <scope>NUCLEOTIDE SEQUENCE</scope>
    <source>
        <strain evidence="7">RhyBre1mFocal</strain>
    </source>
</reference>
<feature type="domain" description="6-phosphogluconate dehydrogenase NADP-binding" evidence="5">
    <location>
        <begin position="4"/>
        <end position="155"/>
    </location>
</feature>
<evidence type="ECO:0000256" key="1">
    <source>
        <dbReference type="ARBA" id="ARBA00007598"/>
    </source>
</evidence>
<dbReference type="Pfam" id="PF03446">
    <property type="entry name" value="NAD_binding_2"/>
    <property type="match status" value="1"/>
</dbReference>
<feature type="active site" evidence="4">
    <location>
        <position position="168"/>
    </location>
</feature>
<feature type="domain" description="3-hydroxyisobutyrate dehydrogenase-like NAD-binding" evidence="6">
    <location>
        <begin position="162"/>
        <end position="279"/>
    </location>
</feature>
<keyword evidence="8" id="KW-1185">Reference proteome</keyword>
<dbReference type="AlphaFoldDB" id="A0A9P9Z9C2"/>
<dbReference type="InterPro" id="IPR036291">
    <property type="entry name" value="NAD(P)-bd_dom_sf"/>
</dbReference>
<evidence type="ECO:0008006" key="9">
    <source>
        <dbReference type="Google" id="ProtNLM"/>
    </source>
</evidence>
<evidence type="ECO:0000256" key="2">
    <source>
        <dbReference type="ARBA" id="ARBA00023002"/>
    </source>
</evidence>
<dbReference type="PANTHER" id="PTHR43580">
    <property type="entry name" value="OXIDOREDUCTASE GLYR1-RELATED"/>
    <property type="match status" value="1"/>
</dbReference>
<comment type="caution">
    <text evidence="7">The sequence shown here is derived from an EMBL/GenBank/DDBJ whole genome shotgun (WGS) entry which is preliminary data.</text>
</comment>
<dbReference type="SUPFAM" id="SSF51735">
    <property type="entry name" value="NAD(P)-binding Rossmann-fold domains"/>
    <property type="match status" value="1"/>
</dbReference>
<dbReference type="Proteomes" id="UP001151287">
    <property type="component" value="Unassembled WGS sequence"/>
</dbReference>
<dbReference type="Gene3D" id="3.40.50.720">
    <property type="entry name" value="NAD(P)-binding Rossmann-like Domain"/>
    <property type="match status" value="1"/>
</dbReference>
<dbReference type="InterPro" id="IPR008927">
    <property type="entry name" value="6-PGluconate_DH-like_C_sf"/>
</dbReference>
<dbReference type="InterPro" id="IPR013328">
    <property type="entry name" value="6PGD_dom2"/>
</dbReference>
<evidence type="ECO:0000313" key="7">
    <source>
        <dbReference type="EMBL" id="KAJ1684266.1"/>
    </source>
</evidence>